<accession>A0AAV4IFN4</accession>
<sequence length="279" mass="31037">MSSLEKQLSSPGYSVVMDFSLRRIRVVSKRPRPRCPVGRIQHRRSLSRFERLPNRRGACRASSGSVTSSADERHSQSSGDTTEESRDHAGVIDWHLVLQRKVRDETHLSRSYDCSNAGLTELGAPSTCIDSEKSHQECCKKLHVNGETEVCGGQASQTDIAQQEPVPPGMPRDSSFIRCYGPGVGNHLYWDSSYPTDWDNVRCTDCTTTGNNQTVGSTTTGTGSRANGTVASVESDSDHMMRLACEKRENLNISFDHYCNRYFLSEQWDQSSLAFESSD</sequence>
<evidence type="ECO:0000313" key="3">
    <source>
        <dbReference type="Proteomes" id="UP000762676"/>
    </source>
</evidence>
<evidence type="ECO:0000313" key="2">
    <source>
        <dbReference type="EMBL" id="GFS07361.1"/>
    </source>
</evidence>
<keyword evidence="3" id="KW-1185">Reference proteome</keyword>
<evidence type="ECO:0000256" key="1">
    <source>
        <dbReference type="SAM" id="MobiDB-lite"/>
    </source>
</evidence>
<dbReference type="Proteomes" id="UP000762676">
    <property type="component" value="Unassembled WGS sequence"/>
</dbReference>
<proteinExistence type="predicted"/>
<gene>
    <name evidence="2" type="ORF">ElyMa_004728900</name>
</gene>
<reference evidence="2 3" key="1">
    <citation type="journal article" date="2021" name="Elife">
        <title>Chloroplast acquisition without the gene transfer in kleptoplastic sea slugs, Plakobranchus ocellatus.</title>
        <authorList>
            <person name="Maeda T."/>
            <person name="Takahashi S."/>
            <person name="Yoshida T."/>
            <person name="Shimamura S."/>
            <person name="Takaki Y."/>
            <person name="Nagai Y."/>
            <person name="Toyoda A."/>
            <person name="Suzuki Y."/>
            <person name="Arimoto A."/>
            <person name="Ishii H."/>
            <person name="Satoh N."/>
            <person name="Nishiyama T."/>
            <person name="Hasebe M."/>
            <person name="Maruyama T."/>
            <person name="Minagawa J."/>
            <person name="Obokata J."/>
            <person name="Shigenobu S."/>
        </authorList>
    </citation>
    <scope>NUCLEOTIDE SEQUENCE [LARGE SCALE GENOMIC DNA]</scope>
</reference>
<feature type="region of interest" description="Disordered" evidence="1">
    <location>
        <begin position="55"/>
        <end position="86"/>
    </location>
</feature>
<name>A0AAV4IFN4_9GAST</name>
<comment type="caution">
    <text evidence="2">The sequence shown here is derived from an EMBL/GenBank/DDBJ whole genome shotgun (WGS) entry which is preliminary data.</text>
</comment>
<organism evidence="2 3">
    <name type="scientific">Elysia marginata</name>
    <dbReference type="NCBI Taxonomy" id="1093978"/>
    <lineage>
        <taxon>Eukaryota</taxon>
        <taxon>Metazoa</taxon>
        <taxon>Spiralia</taxon>
        <taxon>Lophotrochozoa</taxon>
        <taxon>Mollusca</taxon>
        <taxon>Gastropoda</taxon>
        <taxon>Heterobranchia</taxon>
        <taxon>Euthyneura</taxon>
        <taxon>Panpulmonata</taxon>
        <taxon>Sacoglossa</taxon>
        <taxon>Placobranchoidea</taxon>
        <taxon>Plakobranchidae</taxon>
        <taxon>Elysia</taxon>
    </lineage>
</organism>
<protein>
    <submittedName>
        <fullName evidence="2">Uncharacterized protein</fullName>
    </submittedName>
</protein>
<dbReference type="EMBL" id="BMAT01009499">
    <property type="protein sequence ID" value="GFS07361.1"/>
    <property type="molecule type" value="Genomic_DNA"/>
</dbReference>
<dbReference type="AlphaFoldDB" id="A0AAV4IFN4"/>